<sequence length="616" mass="70627">MGELKVQKLRNNPLKARYIKQLLVDIAALEQILDKKMFELSPIRIGAEQEFCLVDEFWQPSNKALEVLENIDDPHFTTELALYNLEINLDPIPLSGNCFSEMHLQFDHLLAMANKVAEKSATKIILCGILPTISKRHLNLEYLTPIPRYKILNEVIKEIRNNDIEIHIKGVDELNIRHDSVLYEGCNTSFQSHLQIDPYDFKDTYNWSQAIAGPILSICTNSPMLFGRELWEETRIALFTQSVDTRASNFLLNESEPRVNFGNSWAKGSVVDYFKDSITGFRSLLTSDSNVDSLSELEQGKTPKLKALSLHNGTVYTWNRVCYGITNGRPHIRIENRYIPSGPTTEDEIANMMLWVGVMMGRPKKFNAIHSKMDFKDAKSNFFNAARYGMAAQFYWDGQLISSQQLLLDHFLPMAFKGLYSMGVAPKDAEHYLKIIERRIATYNGSRWTIQSYRKLRKEFKLPDALTILTAKMYQGQQKGYSVDAWELPRGDEFVIDENERKVYQIMNVHTVTAQDSDSSELVLKMMQWKNIHHVPILNDDLDLVGLLTWTDLKAYLKNPDKFEGPIKDIMKTELITTTEEESTKRAKVLMESKGINCLPVVHGKKLIGIITTKDL</sequence>
<keyword evidence="4" id="KW-1185">Reference proteome</keyword>
<reference evidence="4" key="1">
    <citation type="submission" date="2016-11" db="EMBL/GenBank/DDBJ databases">
        <authorList>
            <person name="Varghese N."/>
            <person name="Submissions S."/>
        </authorList>
    </citation>
    <scope>NUCLEOTIDE SEQUENCE [LARGE SCALE GENOMIC DNA]</scope>
    <source>
        <strain evidence="4">DSM 17539</strain>
    </source>
</reference>
<dbReference type="GO" id="GO:0016879">
    <property type="term" value="F:ligase activity, forming carbon-nitrogen bonds"/>
    <property type="evidence" value="ECO:0007669"/>
    <property type="project" value="TreeGrafter"/>
</dbReference>
<dbReference type="PANTHER" id="PTHR36510">
    <property type="entry name" value="GLUTAMATE--CYSTEINE LIGASE 2-RELATED"/>
    <property type="match status" value="1"/>
</dbReference>
<dbReference type="PROSITE" id="PS51371">
    <property type="entry name" value="CBS"/>
    <property type="match status" value="2"/>
</dbReference>
<dbReference type="RefSeq" id="WP_072860148.1">
    <property type="nucleotide sequence ID" value="NZ_FQUX01000001.1"/>
</dbReference>
<keyword evidence="1" id="KW-0129">CBS domain</keyword>
<gene>
    <name evidence="3" type="ORF">SAMN03080594_101507</name>
</gene>
<dbReference type="Pfam" id="PF00571">
    <property type="entry name" value="CBS"/>
    <property type="match status" value="2"/>
</dbReference>
<organism evidence="3 4">
    <name type="scientific">Arenibacter palladensis</name>
    <dbReference type="NCBI Taxonomy" id="237373"/>
    <lineage>
        <taxon>Bacteria</taxon>
        <taxon>Pseudomonadati</taxon>
        <taxon>Bacteroidota</taxon>
        <taxon>Flavobacteriia</taxon>
        <taxon>Flavobacteriales</taxon>
        <taxon>Flavobacteriaceae</taxon>
        <taxon>Arenibacter</taxon>
    </lineage>
</organism>
<dbReference type="SMART" id="SM00116">
    <property type="entry name" value="CBS"/>
    <property type="match status" value="2"/>
</dbReference>
<name>A0A1M4U6H2_9FLAO</name>
<evidence type="ECO:0000259" key="2">
    <source>
        <dbReference type="PROSITE" id="PS51371"/>
    </source>
</evidence>
<feature type="domain" description="CBS" evidence="2">
    <location>
        <begin position="507"/>
        <end position="563"/>
    </location>
</feature>
<dbReference type="InterPro" id="IPR050141">
    <property type="entry name" value="GCL_type2/YbdK_subfam"/>
</dbReference>
<dbReference type="InterPro" id="IPR014746">
    <property type="entry name" value="Gln_synth/guanido_kin_cat_dom"/>
</dbReference>
<evidence type="ECO:0000256" key="1">
    <source>
        <dbReference type="PROSITE-ProRule" id="PRU00703"/>
    </source>
</evidence>
<dbReference type="OrthoDB" id="240589at2"/>
<dbReference type="SUPFAM" id="SSF55931">
    <property type="entry name" value="Glutamine synthetase/guanido kinase"/>
    <property type="match status" value="1"/>
</dbReference>
<accession>A0A1M4U6H2</accession>
<dbReference type="PANTHER" id="PTHR36510:SF3">
    <property type="entry name" value="CONSERVED PROTEIN"/>
    <property type="match status" value="1"/>
</dbReference>
<dbReference type="InterPro" id="IPR046342">
    <property type="entry name" value="CBS_dom_sf"/>
</dbReference>
<evidence type="ECO:0000313" key="3">
    <source>
        <dbReference type="EMBL" id="SHE52220.1"/>
    </source>
</evidence>
<dbReference type="SUPFAM" id="SSF54631">
    <property type="entry name" value="CBS-domain pair"/>
    <property type="match status" value="1"/>
</dbReference>
<dbReference type="Gene3D" id="3.10.580.10">
    <property type="entry name" value="CBS-domain"/>
    <property type="match status" value="1"/>
</dbReference>
<dbReference type="EMBL" id="FQUX01000001">
    <property type="protein sequence ID" value="SHE52220.1"/>
    <property type="molecule type" value="Genomic_DNA"/>
</dbReference>
<evidence type="ECO:0000313" key="4">
    <source>
        <dbReference type="Proteomes" id="UP000184406"/>
    </source>
</evidence>
<feature type="domain" description="CBS" evidence="2">
    <location>
        <begin position="571"/>
        <end position="616"/>
    </location>
</feature>
<dbReference type="AlphaFoldDB" id="A0A1M4U6H2"/>
<dbReference type="Gene3D" id="3.30.590.20">
    <property type="match status" value="1"/>
</dbReference>
<dbReference type="Proteomes" id="UP000184406">
    <property type="component" value="Unassembled WGS sequence"/>
</dbReference>
<dbReference type="InterPro" id="IPR000644">
    <property type="entry name" value="CBS_dom"/>
</dbReference>
<protein>
    <submittedName>
        <fullName evidence="3">CBS domain-containing protein</fullName>
    </submittedName>
</protein>
<proteinExistence type="predicted"/>